<sequence length="243" mass="28781">MERVISMRRVMLPLIQFFLFWILSLCYRLALEWISANKRNKEIETEKSIIELSYLKAQINPHFLFNTLNTIYSLTLNGNKKATDAILLYSQITRYVLDKIDTNLVPLEEEIEYISNYIDLQVLRFTDSLNIEFDVRGDIKDHEIAPLIFISFIENAFQYGISNHYSSTIFISIEATDDHIRFISKNNKYKKDEFQHIGKNTGIKNTQRKLNLIYPNEHKLHIEDTENSFFVDLLIYNKRIINN</sequence>
<dbReference type="InterPro" id="IPR050640">
    <property type="entry name" value="Bact_2-comp_sensor_kinase"/>
</dbReference>
<dbReference type="InterPro" id="IPR010559">
    <property type="entry name" value="Sig_transdc_His_kin_internal"/>
</dbReference>
<protein>
    <submittedName>
        <fullName evidence="2">LytS/YehU family sensor histidine kinase</fullName>
    </submittedName>
</protein>
<dbReference type="SUPFAM" id="SSF55874">
    <property type="entry name" value="ATPase domain of HSP90 chaperone/DNA topoisomerase II/histidine kinase"/>
    <property type="match status" value="1"/>
</dbReference>
<keyword evidence="2" id="KW-0418">Kinase</keyword>
<dbReference type="Pfam" id="PF06580">
    <property type="entry name" value="His_kinase"/>
    <property type="match status" value="1"/>
</dbReference>
<feature type="domain" description="Signal transduction histidine kinase internal region" evidence="1">
    <location>
        <begin position="51"/>
        <end position="129"/>
    </location>
</feature>
<evidence type="ECO:0000313" key="3">
    <source>
        <dbReference type="Proteomes" id="UP000555103"/>
    </source>
</evidence>
<dbReference type="Proteomes" id="UP000555103">
    <property type="component" value="Unassembled WGS sequence"/>
</dbReference>
<proteinExistence type="predicted"/>
<evidence type="ECO:0000313" key="2">
    <source>
        <dbReference type="EMBL" id="MBB4037748.1"/>
    </source>
</evidence>
<dbReference type="EMBL" id="JACIEP010000017">
    <property type="protein sequence ID" value="MBB4037748.1"/>
    <property type="molecule type" value="Genomic_DNA"/>
</dbReference>
<name>A0A840CU71_9BACT</name>
<keyword evidence="3" id="KW-1185">Reference proteome</keyword>
<evidence type="ECO:0000259" key="1">
    <source>
        <dbReference type="Pfam" id="PF06580"/>
    </source>
</evidence>
<accession>A0A840CU71</accession>
<organism evidence="2 3">
    <name type="scientific">Dysgonomonas hofstadii</name>
    <dbReference type="NCBI Taxonomy" id="637886"/>
    <lineage>
        <taxon>Bacteria</taxon>
        <taxon>Pseudomonadati</taxon>
        <taxon>Bacteroidota</taxon>
        <taxon>Bacteroidia</taxon>
        <taxon>Bacteroidales</taxon>
        <taxon>Dysgonomonadaceae</taxon>
        <taxon>Dysgonomonas</taxon>
    </lineage>
</organism>
<dbReference type="AlphaFoldDB" id="A0A840CU71"/>
<dbReference type="PANTHER" id="PTHR34220:SF7">
    <property type="entry name" value="SENSOR HISTIDINE KINASE YPDA"/>
    <property type="match status" value="1"/>
</dbReference>
<dbReference type="PANTHER" id="PTHR34220">
    <property type="entry name" value="SENSOR HISTIDINE KINASE YPDA"/>
    <property type="match status" value="1"/>
</dbReference>
<dbReference type="GO" id="GO:0016020">
    <property type="term" value="C:membrane"/>
    <property type="evidence" value="ECO:0007669"/>
    <property type="project" value="InterPro"/>
</dbReference>
<dbReference type="InterPro" id="IPR036890">
    <property type="entry name" value="HATPase_C_sf"/>
</dbReference>
<dbReference type="RefSeq" id="WP_183308576.1">
    <property type="nucleotide sequence ID" value="NZ_JACIEP010000017.1"/>
</dbReference>
<keyword evidence="2" id="KW-0808">Transferase</keyword>
<gene>
    <name evidence="2" type="ORF">GGR21_003669</name>
</gene>
<comment type="caution">
    <text evidence="2">The sequence shown here is derived from an EMBL/GenBank/DDBJ whole genome shotgun (WGS) entry which is preliminary data.</text>
</comment>
<reference evidence="2 3" key="1">
    <citation type="submission" date="2020-08" db="EMBL/GenBank/DDBJ databases">
        <title>Genomic Encyclopedia of Type Strains, Phase IV (KMG-IV): sequencing the most valuable type-strain genomes for metagenomic binning, comparative biology and taxonomic classification.</title>
        <authorList>
            <person name="Goeker M."/>
        </authorList>
    </citation>
    <scope>NUCLEOTIDE SEQUENCE [LARGE SCALE GENOMIC DNA]</scope>
    <source>
        <strain evidence="2 3">DSM 104969</strain>
    </source>
</reference>
<dbReference type="GO" id="GO:0000155">
    <property type="term" value="F:phosphorelay sensor kinase activity"/>
    <property type="evidence" value="ECO:0007669"/>
    <property type="project" value="InterPro"/>
</dbReference>